<dbReference type="EMBL" id="PHFD01000309">
    <property type="protein sequence ID" value="PKH45648.1"/>
    <property type="molecule type" value="Genomic_DNA"/>
</dbReference>
<dbReference type="InterPro" id="IPR034457">
    <property type="entry name" value="Organic_radical-activating"/>
</dbReference>
<dbReference type="PANTHER" id="PTHR30352:SF5">
    <property type="entry name" value="PYRUVATE FORMATE-LYASE 1-ACTIVATING ENZYME"/>
    <property type="match status" value="1"/>
</dbReference>
<dbReference type="GO" id="GO:0051539">
    <property type="term" value="F:4 iron, 4 sulfur cluster binding"/>
    <property type="evidence" value="ECO:0007669"/>
    <property type="project" value="UniProtKB-KW"/>
</dbReference>
<accession>A0A2J1DU22</accession>
<dbReference type="Proteomes" id="UP000233649">
    <property type="component" value="Unassembled WGS sequence"/>
</dbReference>
<dbReference type="PANTHER" id="PTHR30352">
    <property type="entry name" value="PYRUVATE FORMATE-LYASE-ACTIVATING ENZYME"/>
    <property type="match status" value="1"/>
</dbReference>
<evidence type="ECO:0000256" key="6">
    <source>
        <dbReference type="ARBA" id="ARBA00023014"/>
    </source>
</evidence>
<name>A0A2J1DU22_9CHLR</name>
<comment type="caution">
    <text evidence="7">The sequence shown here is derived from an EMBL/GenBank/DDBJ whole genome shotgun (WGS) entry which is preliminary data.</text>
</comment>
<evidence type="ECO:0000256" key="1">
    <source>
        <dbReference type="ARBA" id="ARBA00001966"/>
    </source>
</evidence>
<dbReference type="GO" id="GO:0046872">
    <property type="term" value="F:metal ion binding"/>
    <property type="evidence" value="ECO:0007669"/>
    <property type="project" value="UniProtKB-KW"/>
</dbReference>
<sequence length="302" mass="33674">MTISNLKYQADSKPCGDKADMQTNVYHVAYAPAIKKAYLFHWGCNLECKGCLCKKEINCMALEENLDVVFRDPRFCPPQTPSATLSFGKLVSLLENIELTEVAFEGQEASLDPMLPDICWWLKDRGCKVILHTNGVAMADASHIDDVIVSLKAITPELYAGYTCRSNASLLDNFRKYYESGVNLKAESVYIPDYIGLEETEKIAKFIASVDTNIPYRMDAYFASGDNPWRPPTPEEMQIALAVARKHLKNVYCTQQTKKDLSKADLLYEVVSRMAACRSSCRRRGSNSRSAASTSRSSSGLA</sequence>
<comment type="cofactor">
    <cofactor evidence="1">
        <name>[4Fe-4S] cluster</name>
        <dbReference type="ChEBI" id="CHEBI:49883"/>
    </cofactor>
</comment>
<keyword evidence="5" id="KW-0408">Iron</keyword>
<evidence type="ECO:0000313" key="7">
    <source>
        <dbReference type="EMBL" id="PKH45648.1"/>
    </source>
</evidence>
<evidence type="ECO:0000256" key="3">
    <source>
        <dbReference type="ARBA" id="ARBA00022691"/>
    </source>
</evidence>
<evidence type="ECO:0000256" key="4">
    <source>
        <dbReference type="ARBA" id="ARBA00022723"/>
    </source>
</evidence>
<gene>
    <name evidence="7" type="ORF">CVH13_01437</name>
</gene>
<reference evidence="7 8" key="1">
    <citation type="journal article" date="2017" name="FEMS Microbiol. Ecol.">
        <title>Reconstructed genomes of novel Dehalococcoides mccartyi strains from 1,2,3,4-tetrachlorodibenzo-p-dioxin-dechlorinating enrichment cultures reveal divergent reductive dehalogenase gene profiles.</title>
        <authorList>
            <person name="Dam H.T."/>
            <person name="Vollmers J."/>
            <person name="Kaster A.K."/>
            <person name="Haggblom M.M."/>
        </authorList>
    </citation>
    <scope>NUCLEOTIDE SEQUENCE [LARGE SCALE GENOMIC DNA]</scope>
    <source>
        <strain evidence="7 8">H1-3-2.001</strain>
    </source>
</reference>
<dbReference type="SUPFAM" id="SSF102114">
    <property type="entry name" value="Radical SAM enzymes"/>
    <property type="match status" value="1"/>
</dbReference>
<keyword evidence="3" id="KW-0949">S-adenosyl-L-methionine</keyword>
<protein>
    <submittedName>
        <fullName evidence="7">Radical SAM domain-containing protein</fullName>
    </submittedName>
</protein>
<keyword evidence="6" id="KW-0411">Iron-sulfur</keyword>
<keyword evidence="2" id="KW-0004">4Fe-4S</keyword>
<evidence type="ECO:0000313" key="8">
    <source>
        <dbReference type="Proteomes" id="UP000233649"/>
    </source>
</evidence>
<evidence type="ECO:0000256" key="2">
    <source>
        <dbReference type="ARBA" id="ARBA00022485"/>
    </source>
</evidence>
<proteinExistence type="predicted"/>
<dbReference type="Gene3D" id="3.20.20.70">
    <property type="entry name" value="Aldolase class I"/>
    <property type="match status" value="1"/>
</dbReference>
<evidence type="ECO:0000256" key="5">
    <source>
        <dbReference type="ARBA" id="ARBA00023004"/>
    </source>
</evidence>
<dbReference type="InterPro" id="IPR013785">
    <property type="entry name" value="Aldolase_TIM"/>
</dbReference>
<dbReference type="AlphaFoldDB" id="A0A2J1DU22"/>
<dbReference type="InterPro" id="IPR058240">
    <property type="entry name" value="rSAM_sf"/>
</dbReference>
<keyword evidence="4" id="KW-0479">Metal-binding</keyword>
<organism evidence="7 8">
    <name type="scientific">Dehalococcoides mccartyi</name>
    <dbReference type="NCBI Taxonomy" id="61435"/>
    <lineage>
        <taxon>Bacteria</taxon>
        <taxon>Bacillati</taxon>
        <taxon>Chloroflexota</taxon>
        <taxon>Dehalococcoidia</taxon>
        <taxon>Dehalococcoidales</taxon>
        <taxon>Dehalococcoidaceae</taxon>
        <taxon>Dehalococcoides</taxon>
    </lineage>
</organism>